<reference evidence="2" key="2">
    <citation type="submission" date="2025-08" db="UniProtKB">
        <authorList>
            <consortium name="Ensembl"/>
        </authorList>
    </citation>
    <scope>IDENTIFICATION</scope>
</reference>
<keyword evidence="1" id="KW-0472">Membrane</keyword>
<dbReference type="AlphaFoldDB" id="A0A8C9V4T1"/>
<keyword evidence="3" id="KW-1185">Reference proteome</keyword>
<organism evidence="2 3">
    <name type="scientific">Scleropages formosus</name>
    <name type="common">Asian bonytongue</name>
    <name type="synonym">Osteoglossum formosum</name>
    <dbReference type="NCBI Taxonomy" id="113540"/>
    <lineage>
        <taxon>Eukaryota</taxon>
        <taxon>Metazoa</taxon>
        <taxon>Chordata</taxon>
        <taxon>Craniata</taxon>
        <taxon>Vertebrata</taxon>
        <taxon>Euteleostomi</taxon>
        <taxon>Actinopterygii</taxon>
        <taxon>Neopterygii</taxon>
        <taxon>Teleostei</taxon>
        <taxon>Osteoglossocephala</taxon>
        <taxon>Osteoglossomorpha</taxon>
        <taxon>Osteoglossiformes</taxon>
        <taxon>Osteoglossidae</taxon>
        <taxon>Scleropages</taxon>
    </lineage>
</organism>
<protein>
    <submittedName>
        <fullName evidence="2">Uncharacterized protein</fullName>
    </submittedName>
</protein>
<keyword evidence="1" id="KW-1133">Transmembrane helix</keyword>
<accession>A0A8C9V4T1</accession>
<evidence type="ECO:0000256" key="1">
    <source>
        <dbReference type="SAM" id="Phobius"/>
    </source>
</evidence>
<dbReference type="Ensembl" id="ENSSFOT00015024953.2">
    <property type="protein sequence ID" value="ENSSFOP00015024685.2"/>
    <property type="gene ID" value="ENSSFOG00015015880.2"/>
</dbReference>
<evidence type="ECO:0000313" key="3">
    <source>
        <dbReference type="Proteomes" id="UP000694397"/>
    </source>
</evidence>
<feature type="transmembrane region" description="Helical" evidence="1">
    <location>
        <begin position="27"/>
        <end position="45"/>
    </location>
</feature>
<keyword evidence="1" id="KW-0812">Transmembrane</keyword>
<reference evidence="2" key="3">
    <citation type="submission" date="2025-09" db="UniProtKB">
        <authorList>
            <consortium name="Ensembl"/>
        </authorList>
    </citation>
    <scope>IDENTIFICATION</scope>
</reference>
<evidence type="ECO:0000313" key="2">
    <source>
        <dbReference type="Ensembl" id="ENSSFOP00015024685.2"/>
    </source>
</evidence>
<dbReference type="Proteomes" id="UP000694397">
    <property type="component" value="Chromosome 10"/>
</dbReference>
<name>A0A8C9V4T1_SCLFO</name>
<sequence length="107" mass="11923">MIKCSTFSRSLYEFLTARKERRRVTRVTRVSCVLIYCLLLCSVLHQQHFVPPRKNEDLLLRGGTTAPPAGQTVMSTEETTGCVLVCKLTACPTLGHSQGVLSQPSWI</sequence>
<proteinExistence type="predicted"/>
<reference evidence="2 3" key="1">
    <citation type="submission" date="2019-04" db="EMBL/GenBank/DDBJ databases">
        <authorList>
            <consortium name="Wellcome Sanger Institute Data Sharing"/>
        </authorList>
    </citation>
    <scope>NUCLEOTIDE SEQUENCE [LARGE SCALE GENOMIC DNA]</scope>
</reference>